<comment type="caution">
    <text evidence="2">The sequence shown here is derived from an EMBL/GenBank/DDBJ whole genome shotgun (WGS) entry which is preliminary data.</text>
</comment>
<dbReference type="InterPro" id="IPR016136">
    <property type="entry name" value="DNA_helicase_N/primase_C"/>
</dbReference>
<dbReference type="SUPFAM" id="SSF48024">
    <property type="entry name" value="N-terminal domain of DnaB helicase"/>
    <property type="match status" value="1"/>
</dbReference>
<organism evidence="2">
    <name type="scientific">bioreactor metagenome</name>
    <dbReference type="NCBI Taxonomy" id="1076179"/>
    <lineage>
        <taxon>unclassified sequences</taxon>
        <taxon>metagenomes</taxon>
        <taxon>ecological metagenomes</taxon>
    </lineage>
</organism>
<protein>
    <recommendedName>
        <fullName evidence="1">DNA primase DnaB-helicase binding domain-containing protein</fullName>
    </recommendedName>
</protein>
<dbReference type="Pfam" id="PF10410">
    <property type="entry name" value="DnaB_bind"/>
    <property type="match status" value="1"/>
</dbReference>
<dbReference type="AlphaFoldDB" id="A0A645GNX9"/>
<sequence length="236" mass="26508">MLLDGCSNAIEYELSRAKAKYDVTKPDGRVGYLKDAVEILSGRMSATEREVYIGRVAEETDVDKKAVQIQVSSKVRNKSREANREWEKELLKEGLVGAVQVPFTLGGQKAQGVALAELQLVTALVRQPGFLPLAMQRLTPERFLLPETKEIFALLLAKQQQGVYVEMAQLSGELSQSAFDMLNRLLAKRYDYAFTEDDLQFYIDRIEGGVPLGSRAAEMSDQDIEGYLQQLKNKRK</sequence>
<dbReference type="GO" id="GO:0006260">
    <property type="term" value="P:DNA replication"/>
    <property type="evidence" value="ECO:0007669"/>
    <property type="project" value="InterPro"/>
</dbReference>
<dbReference type="GO" id="GO:0016779">
    <property type="term" value="F:nucleotidyltransferase activity"/>
    <property type="evidence" value="ECO:0007669"/>
    <property type="project" value="InterPro"/>
</dbReference>
<dbReference type="EMBL" id="VSSQ01078907">
    <property type="protein sequence ID" value="MPN28567.1"/>
    <property type="molecule type" value="Genomic_DNA"/>
</dbReference>
<accession>A0A645GNX9</accession>
<reference evidence="2" key="1">
    <citation type="submission" date="2019-08" db="EMBL/GenBank/DDBJ databases">
        <authorList>
            <person name="Kucharzyk K."/>
            <person name="Murdoch R.W."/>
            <person name="Higgins S."/>
            <person name="Loffler F."/>
        </authorList>
    </citation>
    <scope>NUCLEOTIDE SEQUENCE</scope>
</reference>
<proteinExistence type="predicted"/>
<dbReference type="GO" id="GO:0003678">
    <property type="term" value="F:DNA helicase activity"/>
    <property type="evidence" value="ECO:0007669"/>
    <property type="project" value="InterPro"/>
</dbReference>
<dbReference type="InterPro" id="IPR036185">
    <property type="entry name" value="DNA_heli_DnaB-like_N_sf"/>
</dbReference>
<evidence type="ECO:0000259" key="1">
    <source>
        <dbReference type="Pfam" id="PF10410"/>
    </source>
</evidence>
<dbReference type="InterPro" id="IPR019475">
    <property type="entry name" value="DNA_primase_DnaB-bd"/>
</dbReference>
<name>A0A645GNX9_9ZZZZ</name>
<dbReference type="GO" id="GO:0005524">
    <property type="term" value="F:ATP binding"/>
    <property type="evidence" value="ECO:0007669"/>
    <property type="project" value="InterPro"/>
</dbReference>
<gene>
    <name evidence="2" type="ORF">SDC9_176009</name>
</gene>
<feature type="domain" description="DNA primase DnaB-helicase binding" evidence="1">
    <location>
        <begin position="10"/>
        <end position="63"/>
    </location>
</feature>
<dbReference type="Gene3D" id="1.10.860.10">
    <property type="entry name" value="DNAb Helicase, Chain A"/>
    <property type="match status" value="1"/>
</dbReference>
<evidence type="ECO:0000313" key="2">
    <source>
        <dbReference type="EMBL" id="MPN28567.1"/>
    </source>
</evidence>